<dbReference type="Gene3D" id="2.40.10.270">
    <property type="entry name" value="Bacteriophage SPP1 head-tail adaptor protein"/>
    <property type="match status" value="1"/>
</dbReference>
<proteinExistence type="predicted"/>
<dbReference type="InterPro" id="IPR038666">
    <property type="entry name" value="SSP1_head-tail_sf"/>
</dbReference>
<dbReference type="HOGENOM" id="CLU_2247409_0_0_5"/>
<gene>
    <name evidence="1" type="ordered locus">PB2503_08089</name>
</gene>
<dbReference type="Pfam" id="PF05521">
    <property type="entry name" value="Phage_HCP"/>
    <property type="match status" value="1"/>
</dbReference>
<dbReference type="eggNOG" id="COG5614">
    <property type="taxonomic scope" value="Bacteria"/>
</dbReference>
<dbReference type="Proteomes" id="UP000001302">
    <property type="component" value="Chromosome"/>
</dbReference>
<protein>
    <recommendedName>
        <fullName evidence="3">Phage head-tail adaptor</fullName>
    </recommendedName>
</protein>
<keyword evidence="2" id="KW-1185">Reference proteome</keyword>
<evidence type="ECO:0008006" key="3">
    <source>
        <dbReference type="Google" id="ProtNLM"/>
    </source>
</evidence>
<dbReference type="InterPro" id="IPR008767">
    <property type="entry name" value="Phage_SPP1_head-tail_adaptor"/>
</dbReference>
<dbReference type="STRING" id="314260.PB2503_08089"/>
<dbReference type="EMBL" id="CP002156">
    <property type="protein sequence ID" value="ADM09673.1"/>
    <property type="molecule type" value="Genomic_DNA"/>
</dbReference>
<reference evidence="2" key="1">
    <citation type="submission" date="2010-08" db="EMBL/GenBank/DDBJ databases">
        <title>Genome sequence of Parvularcula bermudensis HTCC2503.</title>
        <authorList>
            <person name="Kang D.-M."/>
            <person name="Oh H.-M."/>
            <person name="Cho J.-C."/>
        </authorList>
    </citation>
    <scope>NUCLEOTIDE SEQUENCE [LARGE SCALE GENOMIC DNA]</scope>
    <source>
        <strain evidence="2">ATCC BAA-594 / HTCC2503 / KCTC 12087</strain>
    </source>
</reference>
<reference evidence="1 2" key="2">
    <citation type="journal article" date="2011" name="J. Bacteriol.">
        <title>Complete genome sequence of strain HTCC2503T of Parvularcula bermudensis, the type species of the order "Parvularculales" in the class Alphaproteobacteria.</title>
        <authorList>
            <person name="Oh H.M."/>
            <person name="Kang I."/>
            <person name="Vergin K.L."/>
            <person name="Kang D."/>
            <person name="Rhee K.H."/>
            <person name="Giovannoni S.J."/>
            <person name="Cho J.C."/>
        </authorList>
    </citation>
    <scope>NUCLEOTIDE SEQUENCE [LARGE SCALE GENOMIC DNA]</scope>
    <source>
        <strain evidence="2">ATCC BAA-594 / HTCC2503 / KCTC 12087</strain>
    </source>
</reference>
<organism evidence="1 2">
    <name type="scientific">Parvularcula bermudensis (strain ATCC BAA-594 / HTCC2503 / KCTC 12087)</name>
    <dbReference type="NCBI Taxonomy" id="314260"/>
    <lineage>
        <taxon>Bacteria</taxon>
        <taxon>Pseudomonadati</taxon>
        <taxon>Pseudomonadota</taxon>
        <taxon>Alphaproteobacteria</taxon>
        <taxon>Parvularculales</taxon>
        <taxon>Parvularculaceae</taxon>
        <taxon>Parvularcula</taxon>
    </lineage>
</organism>
<dbReference type="AlphaFoldDB" id="E0THR6"/>
<sequence length="104" mass="11649">MIGQLKEEIVLLTPAPVPDGGGGTAPSFSETGGIAAAITSLPARTIRFADRRRQVLRREVTIRYRSEVTLSCRLHFRALDFDIVDLRPDRDRRFLTLIAQERAS</sequence>
<dbReference type="OrthoDB" id="7570189at2"/>
<accession>E0THR6</accession>
<dbReference type="RefSeq" id="WP_013300647.1">
    <property type="nucleotide sequence ID" value="NC_014414.1"/>
</dbReference>
<evidence type="ECO:0000313" key="1">
    <source>
        <dbReference type="EMBL" id="ADM09673.1"/>
    </source>
</evidence>
<name>E0THR6_PARBH</name>
<evidence type="ECO:0000313" key="2">
    <source>
        <dbReference type="Proteomes" id="UP000001302"/>
    </source>
</evidence>
<dbReference type="KEGG" id="pbr:PB2503_08089"/>